<feature type="region of interest" description="Disordered" evidence="2">
    <location>
        <begin position="483"/>
        <end position="536"/>
    </location>
</feature>
<feature type="compositionally biased region" description="Gly residues" evidence="2">
    <location>
        <begin position="156"/>
        <end position="175"/>
    </location>
</feature>
<keyword evidence="4" id="KW-1185">Reference proteome</keyword>
<dbReference type="GO" id="GO:0003677">
    <property type="term" value="F:DNA binding"/>
    <property type="evidence" value="ECO:0007669"/>
    <property type="project" value="TreeGrafter"/>
</dbReference>
<feature type="region of interest" description="Disordered" evidence="2">
    <location>
        <begin position="95"/>
        <end position="184"/>
    </location>
</feature>
<feature type="compositionally biased region" description="Polar residues" evidence="2">
    <location>
        <begin position="381"/>
        <end position="390"/>
    </location>
</feature>
<evidence type="ECO:0000313" key="4">
    <source>
        <dbReference type="Proteomes" id="UP000002669"/>
    </source>
</evidence>
<dbReference type="eggNOG" id="KOG4476">
    <property type="taxonomic scope" value="Eukaryota"/>
</dbReference>
<name>E4UZE6_ARTGP</name>
<organism evidence="4">
    <name type="scientific">Arthroderma gypseum (strain ATCC MYA-4604 / CBS 118893)</name>
    <name type="common">Microsporum gypseum</name>
    <dbReference type="NCBI Taxonomy" id="535722"/>
    <lineage>
        <taxon>Eukaryota</taxon>
        <taxon>Fungi</taxon>
        <taxon>Dikarya</taxon>
        <taxon>Ascomycota</taxon>
        <taxon>Pezizomycotina</taxon>
        <taxon>Eurotiomycetes</taxon>
        <taxon>Eurotiomycetidae</taxon>
        <taxon>Onygenales</taxon>
        <taxon>Arthrodermataceae</taxon>
        <taxon>Nannizzia</taxon>
    </lineage>
</organism>
<dbReference type="PANTHER" id="PTHR28027">
    <property type="entry name" value="TRANSCRIPTIONAL REGULATOR MIT1"/>
    <property type="match status" value="1"/>
</dbReference>
<dbReference type="PANTHER" id="PTHR28027:SF2">
    <property type="entry name" value="TRANSCRIPTIONAL REGULATOR MIT1"/>
    <property type="match status" value="1"/>
</dbReference>
<proteinExistence type="inferred from homology"/>
<feature type="compositionally biased region" description="Low complexity" evidence="2">
    <location>
        <begin position="132"/>
        <end position="146"/>
    </location>
</feature>
<dbReference type="OrthoDB" id="5319641at2759"/>
<dbReference type="EMBL" id="DS989826">
    <property type="protein sequence ID" value="EFR03476.1"/>
    <property type="molecule type" value="Genomic_DNA"/>
</dbReference>
<dbReference type="InParanoid" id="E4UZE6"/>
<dbReference type="GeneID" id="10027190"/>
<evidence type="ECO:0000313" key="3">
    <source>
        <dbReference type="EMBL" id="EFR03476.1"/>
    </source>
</evidence>
<dbReference type="Proteomes" id="UP000002669">
    <property type="component" value="Unassembled WGS sequence"/>
</dbReference>
<gene>
    <name evidence="3" type="ORF">MGYG_06475</name>
</gene>
<feature type="region of interest" description="Disordered" evidence="2">
    <location>
        <begin position="440"/>
        <end position="469"/>
    </location>
</feature>
<dbReference type="InterPro" id="IPR018608">
    <property type="entry name" value="Gti1/Pac2"/>
</dbReference>
<evidence type="ECO:0000256" key="2">
    <source>
        <dbReference type="SAM" id="MobiDB-lite"/>
    </source>
</evidence>
<accession>E4UZE6</accession>
<dbReference type="VEuPathDB" id="FungiDB:MGYG_06475"/>
<dbReference type="RefSeq" id="XP_003171930.1">
    <property type="nucleotide sequence ID" value="XM_003171882.1"/>
</dbReference>
<feature type="region of interest" description="Disordered" evidence="2">
    <location>
        <begin position="304"/>
        <end position="401"/>
    </location>
</feature>
<dbReference type="Pfam" id="PF09729">
    <property type="entry name" value="Gti1_Pac2"/>
    <property type="match status" value="1"/>
</dbReference>
<sequence length="536" mass="56765">MGNGSAAVLEPTYTGYVASTHDALILFEACLTGVLHHVPRRPHDRERAQLVRSGSVFIYEENASGIKRWTDGVTWSPSRILGNFLVYRELDKPFPPGEKKRAVKKGSRRPTQSGRAGEPYPRLQDNGTPVNGSVGSVASVTGSAYSPGAPSPIGAATGGHGGGGPPGGPVSGNGTGFAPERGQQSELERALVGSLVDSYGFKDSGLVKKTMSVTVSGVTHHLVSYYSVDDVMRGALSPPSMVESLRYIRPRQELTTKQSFRAPIEDPDQPSLDDGDPSQSLYGYRPNPAAAAAMVPQYGMPQSTGYYAMPPQPPYSSHHHQQHQQHPPPHQQHPQQHHQHPSHQQQQHQQHHQHPSHQQHPSQQPPPPSVPGYGVAPPQQNPYLQQSPATAASDLPSKSEEYASYRGPSAAAAYQNAAAAAAAAAYPPSSAAASAAPHIYRTPSIPTRPGPSDMPPTSLDPAGSPNASTHLLSRKLQPARLHRLQARPTTDLSPAAAGPSPPAATVSAAATVPAAAATTLDRSPYPPSSARRESGY</sequence>
<comment type="similarity">
    <text evidence="1">Belongs to the MIT1/WOR1 family.</text>
</comment>
<evidence type="ECO:0000256" key="1">
    <source>
        <dbReference type="ARBA" id="ARBA00008359"/>
    </source>
</evidence>
<protein>
    <submittedName>
        <fullName evidence="3">cAMP-independent regulatory protein pac2</fullName>
    </submittedName>
</protein>
<dbReference type="AlphaFoldDB" id="E4UZE6"/>
<feature type="compositionally biased region" description="Acidic residues" evidence="2">
    <location>
        <begin position="265"/>
        <end position="276"/>
    </location>
</feature>
<dbReference type="OMA" id="RESNPIH"/>
<feature type="region of interest" description="Disordered" evidence="2">
    <location>
        <begin position="254"/>
        <end position="285"/>
    </location>
</feature>
<feature type="compositionally biased region" description="Low complexity" evidence="2">
    <location>
        <begin position="493"/>
        <end position="519"/>
    </location>
</feature>
<dbReference type="HOGENOM" id="CLU_028895_5_1_1"/>
<reference evidence="4" key="1">
    <citation type="journal article" date="2012" name="MBio">
        <title>Comparative genome analysis of Trichophyton rubrum and related dermatophytes reveals candidate genes involved in infection.</title>
        <authorList>
            <person name="Martinez D.A."/>
            <person name="Oliver B.G."/>
            <person name="Graeser Y."/>
            <person name="Goldberg J.M."/>
            <person name="Li W."/>
            <person name="Martinez-Rossi N.M."/>
            <person name="Monod M."/>
            <person name="Shelest E."/>
            <person name="Barton R.C."/>
            <person name="Birch E."/>
            <person name="Brakhage A.A."/>
            <person name="Chen Z."/>
            <person name="Gurr S.J."/>
            <person name="Heiman D."/>
            <person name="Heitman J."/>
            <person name="Kosti I."/>
            <person name="Rossi A."/>
            <person name="Saif S."/>
            <person name="Samalova M."/>
            <person name="Saunders C.W."/>
            <person name="Shea T."/>
            <person name="Summerbell R.C."/>
            <person name="Xu J."/>
            <person name="Young S."/>
            <person name="Zeng Q."/>
            <person name="Birren B.W."/>
            <person name="Cuomo C.A."/>
            <person name="White T.C."/>
        </authorList>
    </citation>
    <scope>NUCLEOTIDE SEQUENCE [LARGE SCALE GENOMIC DNA]</scope>
    <source>
        <strain evidence="4">ATCC MYA-4604 / CBS 118893</strain>
    </source>
</reference>